<dbReference type="EMBL" id="CP016793">
    <property type="protein sequence ID" value="ANZ40675.1"/>
    <property type="molecule type" value="Genomic_DNA"/>
</dbReference>
<protein>
    <submittedName>
        <fullName evidence="1">Uncharacterized protein</fullName>
    </submittedName>
</protein>
<evidence type="ECO:0000313" key="2">
    <source>
        <dbReference type="Proteomes" id="UP000093053"/>
    </source>
</evidence>
<dbReference type="KEGG" id="led:BBK82_36435"/>
<evidence type="ECO:0000313" key="1">
    <source>
        <dbReference type="EMBL" id="ANZ40675.1"/>
    </source>
</evidence>
<gene>
    <name evidence="1" type="ORF">BBK82_36435</name>
</gene>
<dbReference type="AlphaFoldDB" id="A0A1B2HSL4"/>
<keyword evidence="2" id="KW-1185">Reference proteome</keyword>
<dbReference type="OrthoDB" id="3557251at2"/>
<name>A0A1B2HSL4_9PSEU</name>
<dbReference type="STRING" id="1586287.BBK82_36435"/>
<accession>A0A1B2HSL4</accession>
<sequence>MIDQLPEPRTLPDDVRVRARRRVSEGMKPGASTSTAALIAAGVSVLAAGAVFAGQALHGGAADVAAPSTVPHNGELVGKDRAVVNHVERGKVAPDVLARCAAAARSHPPVDQWQTVATSHRNGTVLTAFRVPAGVFFCANTATTTTISAPDPATIEQGRRKVKILFTTPTGAMAGLVSPDMRFLSLWRIAGSGENTTSPALVDGLFLAPDGYLRAETGTQALANGEEFAVRAVPKPAPSVVDRPLPPAARDTPQAQRFAACLTDRAVPDPDQFAHGVTAQVSATSTVVLGRFGDLLVYCLDGEDPAGASVYDVRDTDGMEIVTGSTVASVRASYDFTPLPGGGSVSTNTAAVGLLLDPRVASITFTAPGRADVPAVIGNGTFVLAAPFTDDQVEGRVVVRDAQGAVLETITPTR</sequence>
<reference evidence="1 2" key="1">
    <citation type="submission" date="2016-07" db="EMBL/GenBank/DDBJ databases">
        <title>Complete genome sequence of the Lentzea guizhouensis DHS C013.</title>
        <authorList>
            <person name="Cao C."/>
        </authorList>
    </citation>
    <scope>NUCLEOTIDE SEQUENCE [LARGE SCALE GENOMIC DNA]</scope>
    <source>
        <strain evidence="1 2">DHS C013</strain>
    </source>
</reference>
<dbReference type="RefSeq" id="WP_065919013.1">
    <property type="nucleotide sequence ID" value="NZ_CP016793.1"/>
</dbReference>
<dbReference type="Proteomes" id="UP000093053">
    <property type="component" value="Chromosome"/>
</dbReference>
<organism evidence="1 2">
    <name type="scientific">Lentzea guizhouensis</name>
    <dbReference type="NCBI Taxonomy" id="1586287"/>
    <lineage>
        <taxon>Bacteria</taxon>
        <taxon>Bacillati</taxon>
        <taxon>Actinomycetota</taxon>
        <taxon>Actinomycetes</taxon>
        <taxon>Pseudonocardiales</taxon>
        <taxon>Pseudonocardiaceae</taxon>
        <taxon>Lentzea</taxon>
    </lineage>
</organism>
<proteinExistence type="predicted"/>